<protein>
    <submittedName>
        <fullName evidence="1">Uncharacterized protein</fullName>
    </submittedName>
</protein>
<evidence type="ECO:0000313" key="2">
    <source>
        <dbReference type="Proteomes" id="UP000735302"/>
    </source>
</evidence>
<proteinExistence type="predicted"/>
<organism evidence="1 2">
    <name type="scientific">Plakobranchus ocellatus</name>
    <dbReference type="NCBI Taxonomy" id="259542"/>
    <lineage>
        <taxon>Eukaryota</taxon>
        <taxon>Metazoa</taxon>
        <taxon>Spiralia</taxon>
        <taxon>Lophotrochozoa</taxon>
        <taxon>Mollusca</taxon>
        <taxon>Gastropoda</taxon>
        <taxon>Heterobranchia</taxon>
        <taxon>Euthyneura</taxon>
        <taxon>Panpulmonata</taxon>
        <taxon>Sacoglossa</taxon>
        <taxon>Placobranchoidea</taxon>
        <taxon>Plakobranchidae</taxon>
        <taxon>Plakobranchus</taxon>
    </lineage>
</organism>
<keyword evidence="2" id="KW-1185">Reference proteome</keyword>
<dbReference type="Proteomes" id="UP000735302">
    <property type="component" value="Unassembled WGS sequence"/>
</dbReference>
<dbReference type="AlphaFoldDB" id="A0AAV3YAB7"/>
<evidence type="ECO:0000313" key="1">
    <source>
        <dbReference type="EMBL" id="GFN80044.1"/>
    </source>
</evidence>
<name>A0AAV3YAB7_9GAST</name>
<sequence length="182" mass="20814">MRWSTPGMEMETLRQLAIKTSTDSYWARFIHFLAISNSTSYKIKCFYPQTDYLCEPMKLLLNSSVPPSTDNSCEFRFTVAKQLVGGCLTRSYRARQKISPSWTRQWHNISHGLSWWSTKDLQDLNAKSKIVQAEQKKQEVAVLNARSTSIKTVSGSTMRICAVLQQTTNFISNLQHKPKVAT</sequence>
<reference evidence="1 2" key="1">
    <citation type="journal article" date="2021" name="Elife">
        <title>Chloroplast acquisition without the gene transfer in kleptoplastic sea slugs, Plakobranchus ocellatus.</title>
        <authorList>
            <person name="Maeda T."/>
            <person name="Takahashi S."/>
            <person name="Yoshida T."/>
            <person name="Shimamura S."/>
            <person name="Takaki Y."/>
            <person name="Nagai Y."/>
            <person name="Toyoda A."/>
            <person name="Suzuki Y."/>
            <person name="Arimoto A."/>
            <person name="Ishii H."/>
            <person name="Satoh N."/>
            <person name="Nishiyama T."/>
            <person name="Hasebe M."/>
            <person name="Maruyama T."/>
            <person name="Minagawa J."/>
            <person name="Obokata J."/>
            <person name="Shigenobu S."/>
        </authorList>
    </citation>
    <scope>NUCLEOTIDE SEQUENCE [LARGE SCALE GENOMIC DNA]</scope>
</reference>
<accession>A0AAV3YAB7</accession>
<comment type="caution">
    <text evidence="1">The sequence shown here is derived from an EMBL/GenBank/DDBJ whole genome shotgun (WGS) entry which is preliminary data.</text>
</comment>
<gene>
    <name evidence="1" type="ORF">PoB_000655000</name>
</gene>
<dbReference type="EMBL" id="BLXT01000774">
    <property type="protein sequence ID" value="GFN80044.1"/>
    <property type="molecule type" value="Genomic_DNA"/>
</dbReference>